<dbReference type="GO" id="GO:0005829">
    <property type="term" value="C:cytosol"/>
    <property type="evidence" value="ECO:0007669"/>
    <property type="project" value="TreeGrafter"/>
</dbReference>
<dbReference type="RefSeq" id="WP_409254851.1">
    <property type="nucleotide sequence ID" value="NZ_JACHIO010000001.1"/>
</dbReference>
<dbReference type="NCBIfam" id="NF002140">
    <property type="entry name" value="PRK00977.1-4"/>
    <property type="match status" value="1"/>
</dbReference>
<gene>
    <name evidence="6" type="primary">xseB</name>
    <name evidence="7" type="ORF">HDF15_000058</name>
</gene>
<evidence type="ECO:0000256" key="5">
    <source>
        <dbReference type="ARBA" id="ARBA00022839"/>
    </source>
</evidence>
<keyword evidence="3 6" id="KW-0540">Nuclease</keyword>
<dbReference type="NCBIfam" id="TIGR01280">
    <property type="entry name" value="xseB"/>
    <property type="match status" value="1"/>
</dbReference>
<dbReference type="HAMAP" id="MF_00337">
    <property type="entry name" value="Exonuc_7_S"/>
    <property type="match status" value="1"/>
</dbReference>
<sequence length="90" mass="9938">MMASFEDQLAELEKVVEQLERGDLSLDESVSLFERGVHLSNACKSQLSSAESRIQVLLEPSESGPVRVEELALAVADEEGDEDDEEVDEE</sequence>
<comment type="subunit">
    <text evidence="6">Heterooligomer composed of large and small subunits.</text>
</comment>
<dbReference type="InterPro" id="IPR003761">
    <property type="entry name" value="Exonuc_VII_S"/>
</dbReference>
<name>A0A7W7ZKV6_9BACT</name>
<reference evidence="7 8" key="1">
    <citation type="submission" date="2020-08" db="EMBL/GenBank/DDBJ databases">
        <title>Genomic Encyclopedia of Type Strains, Phase IV (KMG-V): Genome sequencing to study the core and pangenomes of soil and plant-associated prokaryotes.</title>
        <authorList>
            <person name="Whitman W."/>
        </authorList>
    </citation>
    <scope>NUCLEOTIDE SEQUENCE [LARGE SCALE GENOMIC DNA]</scope>
    <source>
        <strain evidence="7 8">X5P3</strain>
    </source>
</reference>
<dbReference type="GO" id="GO:0009318">
    <property type="term" value="C:exodeoxyribonuclease VII complex"/>
    <property type="evidence" value="ECO:0007669"/>
    <property type="project" value="UniProtKB-UniRule"/>
</dbReference>
<dbReference type="EC" id="3.1.11.6" evidence="6"/>
<dbReference type="GO" id="GO:0006308">
    <property type="term" value="P:DNA catabolic process"/>
    <property type="evidence" value="ECO:0007669"/>
    <property type="project" value="UniProtKB-UniRule"/>
</dbReference>
<evidence type="ECO:0000256" key="2">
    <source>
        <dbReference type="ARBA" id="ARBA00022490"/>
    </source>
</evidence>
<keyword evidence="4 6" id="KW-0378">Hydrolase</keyword>
<dbReference type="PANTHER" id="PTHR34137">
    <property type="entry name" value="EXODEOXYRIBONUCLEASE 7 SMALL SUBUNIT"/>
    <property type="match status" value="1"/>
</dbReference>
<dbReference type="Pfam" id="PF02609">
    <property type="entry name" value="Exonuc_VII_S"/>
    <property type="match status" value="1"/>
</dbReference>
<evidence type="ECO:0000256" key="6">
    <source>
        <dbReference type="HAMAP-Rule" id="MF_00337"/>
    </source>
</evidence>
<dbReference type="SUPFAM" id="SSF116842">
    <property type="entry name" value="XseB-like"/>
    <property type="match status" value="1"/>
</dbReference>
<dbReference type="GO" id="GO:0008855">
    <property type="term" value="F:exodeoxyribonuclease VII activity"/>
    <property type="evidence" value="ECO:0007669"/>
    <property type="project" value="UniProtKB-UniRule"/>
</dbReference>
<comment type="function">
    <text evidence="6">Bidirectionally degrades single-stranded DNA into large acid-insoluble oligonucleotides, which are then degraded further into small acid-soluble oligonucleotides.</text>
</comment>
<comment type="subcellular location">
    <subcellularLocation>
        <location evidence="6">Cytoplasm</location>
    </subcellularLocation>
</comment>
<proteinExistence type="inferred from homology"/>
<dbReference type="AlphaFoldDB" id="A0A7W7ZKV6"/>
<comment type="catalytic activity">
    <reaction evidence="6">
        <text>Exonucleolytic cleavage in either 5'- to 3'- or 3'- to 5'-direction to yield nucleoside 5'-phosphates.</text>
        <dbReference type="EC" id="3.1.11.6"/>
    </reaction>
</comment>
<dbReference type="InterPro" id="IPR037004">
    <property type="entry name" value="Exonuc_VII_ssu_sf"/>
</dbReference>
<dbReference type="Gene3D" id="1.10.287.1040">
    <property type="entry name" value="Exonuclease VII, small subunit"/>
    <property type="match status" value="1"/>
</dbReference>
<dbReference type="EMBL" id="JACHIO010000001">
    <property type="protein sequence ID" value="MBB5061733.1"/>
    <property type="molecule type" value="Genomic_DNA"/>
</dbReference>
<keyword evidence="2 6" id="KW-0963">Cytoplasm</keyword>
<evidence type="ECO:0000256" key="3">
    <source>
        <dbReference type="ARBA" id="ARBA00022722"/>
    </source>
</evidence>
<comment type="similarity">
    <text evidence="1 6">Belongs to the XseB family.</text>
</comment>
<protein>
    <recommendedName>
        <fullName evidence="6">Exodeoxyribonuclease 7 small subunit</fullName>
        <ecNumber evidence="6">3.1.11.6</ecNumber>
    </recommendedName>
    <alternativeName>
        <fullName evidence="6">Exodeoxyribonuclease VII small subunit</fullName>
        <shortName evidence="6">Exonuclease VII small subunit</shortName>
    </alternativeName>
</protein>
<comment type="caution">
    <text evidence="7">The sequence shown here is derived from an EMBL/GenBank/DDBJ whole genome shotgun (WGS) entry which is preliminary data.</text>
</comment>
<organism evidence="7 8">
    <name type="scientific">Granulicella mallensis</name>
    <dbReference type="NCBI Taxonomy" id="940614"/>
    <lineage>
        <taxon>Bacteria</taxon>
        <taxon>Pseudomonadati</taxon>
        <taxon>Acidobacteriota</taxon>
        <taxon>Terriglobia</taxon>
        <taxon>Terriglobales</taxon>
        <taxon>Acidobacteriaceae</taxon>
        <taxon>Granulicella</taxon>
    </lineage>
</organism>
<evidence type="ECO:0000313" key="7">
    <source>
        <dbReference type="EMBL" id="MBB5061733.1"/>
    </source>
</evidence>
<evidence type="ECO:0000256" key="1">
    <source>
        <dbReference type="ARBA" id="ARBA00009998"/>
    </source>
</evidence>
<evidence type="ECO:0000313" key="8">
    <source>
        <dbReference type="Proteomes" id="UP000584867"/>
    </source>
</evidence>
<accession>A0A7W7ZKV6</accession>
<dbReference type="PANTHER" id="PTHR34137:SF1">
    <property type="entry name" value="EXODEOXYRIBONUCLEASE 7 SMALL SUBUNIT"/>
    <property type="match status" value="1"/>
</dbReference>
<keyword evidence="5 6" id="KW-0269">Exonuclease</keyword>
<evidence type="ECO:0000256" key="4">
    <source>
        <dbReference type="ARBA" id="ARBA00022801"/>
    </source>
</evidence>
<dbReference type="Proteomes" id="UP000584867">
    <property type="component" value="Unassembled WGS sequence"/>
</dbReference>